<comment type="caution">
    <text evidence="2">The sequence shown here is derived from an EMBL/GenBank/DDBJ whole genome shotgun (WGS) entry which is preliminary data.</text>
</comment>
<accession>A0AAW1L4J7</accession>
<organism evidence="2 3">
    <name type="scientific">Popillia japonica</name>
    <name type="common">Japanese beetle</name>
    <dbReference type="NCBI Taxonomy" id="7064"/>
    <lineage>
        <taxon>Eukaryota</taxon>
        <taxon>Metazoa</taxon>
        <taxon>Ecdysozoa</taxon>
        <taxon>Arthropoda</taxon>
        <taxon>Hexapoda</taxon>
        <taxon>Insecta</taxon>
        <taxon>Pterygota</taxon>
        <taxon>Neoptera</taxon>
        <taxon>Endopterygota</taxon>
        <taxon>Coleoptera</taxon>
        <taxon>Polyphaga</taxon>
        <taxon>Scarabaeiformia</taxon>
        <taxon>Scarabaeidae</taxon>
        <taxon>Rutelinae</taxon>
        <taxon>Popillia</taxon>
    </lineage>
</organism>
<dbReference type="Proteomes" id="UP001458880">
    <property type="component" value="Unassembled WGS sequence"/>
</dbReference>
<dbReference type="AlphaFoldDB" id="A0AAW1L4J7"/>
<evidence type="ECO:0000313" key="3">
    <source>
        <dbReference type="Proteomes" id="UP001458880"/>
    </source>
</evidence>
<evidence type="ECO:0000256" key="1">
    <source>
        <dbReference type="SAM" id="MobiDB-lite"/>
    </source>
</evidence>
<feature type="region of interest" description="Disordered" evidence="1">
    <location>
        <begin position="125"/>
        <end position="145"/>
    </location>
</feature>
<gene>
    <name evidence="2" type="ORF">QE152_g19071</name>
</gene>
<sequence length="145" mass="16643">MFKPDEEQVVTIATMFKPDEDAIFPTNPSNKTLFYDVLCCLINTDISHKSSIEHIPIYLLRFDVARVQIWATINLIRRYYLLGLLTGRIAQTARSHVNFRSNKQFDRSTVVKSNNKWTRYCPDQNDDKLDGLDSDGAGSLRGDVK</sequence>
<keyword evidence="3" id="KW-1185">Reference proteome</keyword>
<proteinExistence type="predicted"/>
<name>A0AAW1L4J7_POPJA</name>
<evidence type="ECO:0000313" key="2">
    <source>
        <dbReference type="EMBL" id="KAK9727591.1"/>
    </source>
</evidence>
<protein>
    <submittedName>
        <fullName evidence="2">Uncharacterized protein</fullName>
    </submittedName>
</protein>
<dbReference type="EMBL" id="JASPKY010000177">
    <property type="protein sequence ID" value="KAK9727591.1"/>
    <property type="molecule type" value="Genomic_DNA"/>
</dbReference>
<reference evidence="2 3" key="1">
    <citation type="journal article" date="2024" name="BMC Genomics">
        <title>De novo assembly and annotation of Popillia japonica's genome with initial clues to its potential as an invasive pest.</title>
        <authorList>
            <person name="Cucini C."/>
            <person name="Boschi S."/>
            <person name="Funari R."/>
            <person name="Cardaioli E."/>
            <person name="Iannotti N."/>
            <person name="Marturano G."/>
            <person name="Paoli F."/>
            <person name="Bruttini M."/>
            <person name="Carapelli A."/>
            <person name="Frati F."/>
            <person name="Nardi F."/>
        </authorList>
    </citation>
    <scope>NUCLEOTIDE SEQUENCE [LARGE SCALE GENOMIC DNA]</scope>
    <source>
        <strain evidence="2">DMR45628</strain>
    </source>
</reference>